<dbReference type="PANTHER" id="PTHR10828:SF38">
    <property type="entry name" value="ARSENICAL-RESISTANCE PROTEIN 2-RELATED"/>
    <property type="match status" value="1"/>
</dbReference>
<dbReference type="Gene3D" id="3.40.250.10">
    <property type="entry name" value="Rhodanese-like domain"/>
    <property type="match status" value="1"/>
</dbReference>
<feature type="region of interest" description="Disordered" evidence="1">
    <location>
        <begin position="108"/>
        <end position="133"/>
    </location>
</feature>
<dbReference type="EMBL" id="KN846959">
    <property type="protein sequence ID" value="KIW66351.1"/>
    <property type="molecule type" value="Genomic_DNA"/>
</dbReference>
<gene>
    <name evidence="3" type="ORF">PV04_05687</name>
</gene>
<evidence type="ECO:0000256" key="1">
    <source>
        <dbReference type="SAM" id="MobiDB-lite"/>
    </source>
</evidence>
<reference evidence="3 4" key="1">
    <citation type="submission" date="2015-01" db="EMBL/GenBank/DDBJ databases">
        <title>The Genome Sequence of Capronia semiimmersa CBS27337.</title>
        <authorList>
            <consortium name="The Broad Institute Genomics Platform"/>
            <person name="Cuomo C."/>
            <person name="de Hoog S."/>
            <person name="Gorbushina A."/>
            <person name="Stielow B."/>
            <person name="Teixiera M."/>
            <person name="Abouelleil A."/>
            <person name="Chapman S.B."/>
            <person name="Priest M."/>
            <person name="Young S.K."/>
            <person name="Wortman J."/>
            <person name="Nusbaum C."/>
            <person name="Birren B."/>
        </authorList>
    </citation>
    <scope>NUCLEOTIDE SEQUENCE [LARGE SCALE GENOMIC DNA]</scope>
    <source>
        <strain evidence="3 4">CBS 27337</strain>
    </source>
</reference>
<dbReference type="GO" id="GO:0005737">
    <property type="term" value="C:cytoplasm"/>
    <property type="evidence" value="ECO:0007669"/>
    <property type="project" value="TreeGrafter"/>
</dbReference>
<evidence type="ECO:0000313" key="4">
    <source>
        <dbReference type="Proteomes" id="UP000054266"/>
    </source>
</evidence>
<dbReference type="Proteomes" id="UP000054266">
    <property type="component" value="Unassembled WGS sequence"/>
</dbReference>
<feature type="domain" description="Rhodanese" evidence="2">
    <location>
        <begin position="34"/>
        <end position="155"/>
    </location>
</feature>
<dbReference type="PANTHER" id="PTHR10828">
    <property type="entry name" value="M-PHASE INDUCER PHOSPHATASE DUAL SPECIFICITY PHOSPHATASE CDC25"/>
    <property type="match status" value="1"/>
</dbReference>
<accession>A0A0D2CMA0</accession>
<protein>
    <recommendedName>
        <fullName evidence="2">Rhodanese domain-containing protein</fullName>
    </recommendedName>
</protein>
<dbReference type="GO" id="GO:0004725">
    <property type="term" value="F:protein tyrosine phosphatase activity"/>
    <property type="evidence" value="ECO:0007669"/>
    <property type="project" value="TreeGrafter"/>
</dbReference>
<dbReference type="GO" id="GO:0005634">
    <property type="term" value="C:nucleus"/>
    <property type="evidence" value="ECO:0007669"/>
    <property type="project" value="TreeGrafter"/>
</dbReference>
<dbReference type="SUPFAM" id="SSF52821">
    <property type="entry name" value="Rhodanese/Cell cycle control phosphatase"/>
    <property type="match status" value="1"/>
</dbReference>
<dbReference type="PROSITE" id="PS50206">
    <property type="entry name" value="RHODANESE_3"/>
    <property type="match status" value="1"/>
</dbReference>
<dbReference type="InterPro" id="IPR036873">
    <property type="entry name" value="Rhodanese-like_dom_sf"/>
</dbReference>
<dbReference type="STRING" id="5601.A0A0D2CMA0"/>
<dbReference type="SMART" id="SM00450">
    <property type="entry name" value="RHOD"/>
    <property type="match status" value="1"/>
</dbReference>
<dbReference type="HOGENOM" id="CLU_107716_1_0_1"/>
<proteinExistence type="predicted"/>
<keyword evidence="4" id="KW-1185">Reference proteome</keyword>
<dbReference type="AlphaFoldDB" id="A0A0D2CMA0"/>
<feature type="compositionally biased region" description="Basic and acidic residues" evidence="1">
    <location>
        <begin position="108"/>
        <end position="118"/>
    </location>
</feature>
<sequence>MAARASSNANLITLSSLNYVRPSAVAQLLLDPAEKAKVAIIDVRDSDHIGGNINGSQWVPVNQLDVRMPELIRTLKDKEKVIFHCMLSQQRGPKAALAYARAKQRAQHKEARDAKEAAAEEEVEAKETNQSPQQEVCVLDGGFGAWQATFGEDPRLTADYQPDIWL</sequence>
<name>A0A0D2CMA0_9EURO</name>
<dbReference type="InterPro" id="IPR001763">
    <property type="entry name" value="Rhodanese-like_dom"/>
</dbReference>
<evidence type="ECO:0000259" key="2">
    <source>
        <dbReference type="PROSITE" id="PS50206"/>
    </source>
</evidence>
<organism evidence="3 4">
    <name type="scientific">Phialophora macrospora</name>
    <dbReference type="NCBI Taxonomy" id="1851006"/>
    <lineage>
        <taxon>Eukaryota</taxon>
        <taxon>Fungi</taxon>
        <taxon>Dikarya</taxon>
        <taxon>Ascomycota</taxon>
        <taxon>Pezizomycotina</taxon>
        <taxon>Eurotiomycetes</taxon>
        <taxon>Chaetothyriomycetidae</taxon>
        <taxon>Chaetothyriales</taxon>
        <taxon>Herpotrichiellaceae</taxon>
        <taxon>Phialophora</taxon>
    </lineage>
</organism>
<dbReference type="Pfam" id="PF00581">
    <property type="entry name" value="Rhodanese"/>
    <property type="match status" value="1"/>
</dbReference>
<evidence type="ECO:0000313" key="3">
    <source>
        <dbReference type="EMBL" id="KIW66351.1"/>
    </source>
</evidence>